<dbReference type="RefSeq" id="WP_184306541.1">
    <property type="nucleotide sequence ID" value="NZ_JACHXU010000015.1"/>
</dbReference>
<evidence type="ECO:0000256" key="1">
    <source>
        <dbReference type="SAM" id="MobiDB-lite"/>
    </source>
</evidence>
<sequence>MIWIPEVTLLMIDRYHGSQQGETQHQRITASSSDRQMQSGNDFTWSSTQVNQARSGEMMLKAASYRSRNSKQNALIGSDRINRRASDDSPTLN</sequence>
<comment type="caution">
    <text evidence="2">The sequence shown here is derived from an EMBL/GenBank/DDBJ whole genome shotgun (WGS) entry which is preliminary data.</text>
</comment>
<feature type="region of interest" description="Disordered" evidence="1">
    <location>
        <begin position="18"/>
        <end position="42"/>
    </location>
</feature>
<feature type="region of interest" description="Disordered" evidence="1">
    <location>
        <begin position="64"/>
        <end position="93"/>
    </location>
</feature>
<dbReference type="EMBL" id="JACHXU010000015">
    <property type="protein sequence ID" value="MBB3208322.1"/>
    <property type="molecule type" value="Genomic_DNA"/>
</dbReference>
<reference evidence="2 3" key="1">
    <citation type="submission" date="2020-08" db="EMBL/GenBank/DDBJ databases">
        <title>Genomic Encyclopedia of Type Strains, Phase III (KMG-III): the genomes of soil and plant-associated and newly described type strains.</title>
        <authorList>
            <person name="Whitman W."/>
        </authorList>
    </citation>
    <scope>NUCLEOTIDE SEQUENCE [LARGE SCALE GENOMIC DNA]</scope>
    <source>
        <strain evidence="2 3">CECT 8075</strain>
    </source>
</reference>
<organism evidence="2 3">
    <name type="scientific">Aporhodopirellula rubra</name>
    <dbReference type="NCBI Taxonomy" id="980271"/>
    <lineage>
        <taxon>Bacteria</taxon>
        <taxon>Pseudomonadati</taxon>
        <taxon>Planctomycetota</taxon>
        <taxon>Planctomycetia</taxon>
        <taxon>Pirellulales</taxon>
        <taxon>Pirellulaceae</taxon>
        <taxon>Aporhodopirellula</taxon>
    </lineage>
</organism>
<evidence type="ECO:0000313" key="2">
    <source>
        <dbReference type="EMBL" id="MBB3208322.1"/>
    </source>
</evidence>
<evidence type="ECO:0000313" key="3">
    <source>
        <dbReference type="Proteomes" id="UP000536179"/>
    </source>
</evidence>
<accession>A0A7W5E2W6</accession>
<keyword evidence="3" id="KW-1185">Reference proteome</keyword>
<protein>
    <submittedName>
        <fullName evidence="2">Uncharacterized protein</fullName>
    </submittedName>
</protein>
<feature type="compositionally biased region" description="Polar residues" evidence="1">
    <location>
        <begin position="66"/>
        <end position="75"/>
    </location>
</feature>
<dbReference type="AlphaFoldDB" id="A0A7W5E2W6"/>
<gene>
    <name evidence="2" type="ORF">FHS27_004150</name>
</gene>
<proteinExistence type="predicted"/>
<dbReference type="Proteomes" id="UP000536179">
    <property type="component" value="Unassembled WGS sequence"/>
</dbReference>
<name>A0A7W5E2W6_9BACT</name>